<reference evidence="4" key="4">
    <citation type="submission" date="2024-10" db="EMBL/GenBank/DDBJ databases">
        <authorList>
            <consortium name="WormBase Consortium"/>
            <person name="WormBase"/>
        </authorList>
    </citation>
    <scope>NUCLEOTIDE SEQUENCE</scope>
    <source>
        <strain evidence="4">Bristol N2</strain>
    </source>
</reference>
<proteinExistence type="evidence at protein level"/>
<dbReference type="GO" id="GO:0005634">
    <property type="term" value="C:nucleus"/>
    <property type="evidence" value="ECO:0000314"/>
    <property type="project" value="WormBase"/>
</dbReference>
<evidence type="ECO:0000313" key="6">
    <source>
        <dbReference type="WormBase" id="Y71G12B.9a"/>
    </source>
</evidence>
<dbReference type="EMBL" id="AY818712">
    <property type="protein sequence ID" value="AAX35668.1"/>
    <property type="molecule type" value="mRNA"/>
</dbReference>
<feature type="compositionally biased region" description="Acidic residues" evidence="2">
    <location>
        <begin position="202"/>
        <end position="222"/>
    </location>
</feature>
<dbReference type="OMA" id="WQIAGKI"/>
<feature type="region of interest" description="Disordered" evidence="2">
    <location>
        <begin position="247"/>
        <end position="297"/>
    </location>
</feature>
<dbReference type="Bgee" id="WBGene00022149">
    <property type="expression patterns" value="Expressed in embryo and 3 other cell types or tissues"/>
</dbReference>
<sequence length="728" mass="80332">MSEVIDESILNTEASDDPIPPLNDDQIAELLGEDGEIMEITEQKDESDDVVMLDDDDDDTPEPILVIDMDEDEDVTTDGPESQEELAADAPAPGAPEASAPAQEASEASAPDQEAPEVQDVPDSSGAPDASAQASEASDASAPEVPGSTEAQDAQDVPDSLGASDASAQEIPEAPEAPEAPEIAAEIDEEVLLAEQNGVLDEGFDETDDIIIEEEAVEEAEAVEPPINTENQENALEMLEERLKKNEEKEIVEKSDVKPEDEDIIHMETDSVETSSRKRTGGATSPRSPAQKRPKRRVQTLLKMRQNAIELLTRLYGSWDAQLSLSNLETIRLLGVNNNRKLIEIFEENEQVLKQKVSALTEELKKEKLAHAGTRSALKELTNEITGMRVQMNKLRSMVTQPTTSKIIDSFVQRHQAFEQQQQFQHQHHQHRPIMLAPRHHPPPPPHFTPNQRAAAPYHPNMVQPNRLAAMPHRRPIIGMQQQNSAPPQFNGHQALVPSPQSSSAFSRPPPTQLATQRRAPPLASTGLPATVRWEAIPPPKNPNVGHNEPPLNNGGRAQPLIDNTRVHDNTIMLCVPLVSTANTISSGDSTRLPKVPRIYENLTANPDLSVTIHSSAQDFRENYQIGGKINYEYLGGFDQYNIQVFVQVSSLKFTGMNGYPDPEDRISIDWGCSKLWPCKPKSHHKFRVRFHQAQLLPKNDRITIVAVAKDKTSGIIHISQPTFITLE</sequence>
<accession>Q4VNJ9</accession>
<dbReference type="STRING" id="6239.Y71G12B.9a.1"/>
<dbReference type="FunCoup" id="Q95XN0">
    <property type="interactions" value="562"/>
</dbReference>
<evidence type="ECO:0000313" key="5">
    <source>
        <dbReference type="Proteomes" id="UP000001940"/>
    </source>
</evidence>
<feature type="compositionally biased region" description="Basic and acidic residues" evidence="2">
    <location>
        <begin position="247"/>
        <end position="269"/>
    </location>
</feature>
<feature type="region of interest" description="Disordered" evidence="2">
    <location>
        <begin position="1"/>
        <end position="22"/>
    </location>
</feature>
<reference evidence="3" key="3">
    <citation type="journal article" date="2006" name="Genetics">
        <title>Identification and classification of genes that act antagonistically to let-60 Ras signaling in Caenorhabditis elegans vulval development.</title>
        <authorList>
            <person name="Ceol C.J."/>
            <person name="Stegmeier F."/>
            <person name="Harrison M.M."/>
            <person name="Horvitz H.R."/>
        </authorList>
    </citation>
    <scope>NUCLEOTIDE SEQUENCE</scope>
</reference>
<feature type="compositionally biased region" description="Low complexity" evidence="2">
    <location>
        <begin position="88"/>
        <end position="113"/>
    </location>
</feature>
<organism evidence="3">
    <name type="scientific">Caenorhabditis elegans</name>
    <dbReference type="NCBI Taxonomy" id="6239"/>
    <lineage>
        <taxon>Eukaryota</taxon>
        <taxon>Metazoa</taxon>
        <taxon>Ecdysozoa</taxon>
        <taxon>Nematoda</taxon>
        <taxon>Chromadorea</taxon>
        <taxon>Rhabditida</taxon>
        <taxon>Rhabditina</taxon>
        <taxon>Rhabditomorpha</taxon>
        <taxon>Rhabditoidea</taxon>
        <taxon>Rhabditidae</taxon>
        <taxon>Peloderinae</taxon>
        <taxon>Caenorhabditis</taxon>
    </lineage>
</organism>
<feature type="compositionally biased region" description="Acidic residues" evidence="2">
    <location>
        <begin position="40"/>
        <end position="61"/>
    </location>
</feature>
<gene>
    <name evidence="4 6" type="primary">lin-65</name>
    <name evidence="4" type="ORF">CELE_Y71G12B.9</name>
    <name evidence="6" type="ORF">Y71G12B.9</name>
</gene>
<feature type="compositionally biased region" description="Acidic residues" evidence="2">
    <location>
        <begin position="68"/>
        <end position="87"/>
    </location>
</feature>
<dbReference type="SMR" id="Q95XN0"/>
<reference evidence="4 5" key="1">
    <citation type="journal article" date="1998" name="Science">
        <title>Genome sequence of the nematode C. elegans: a platform for investigating biology.</title>
        <authorList>
            <consortium name="The C. elegans sequencing consortium"/>
            <person name="Sulson J.E."/>
            <person name="Waterston R."/>
        </authorList>
    </citation>
    <scope>NUCLEOTIDE SEQUENCE [LARGE SCALE GENOMIC DNA]</scope>
    <source>
        <strain evidence="4 5">Bristol N2</strain>
    </source>
</reference>
<dbReference type="ExpressionAtlas" id="Q95XN0">
    <property type="expression patterns" value="baseline and differential"/>
</dbReference>
<keyword evidence="1" id="KW-0175">Coiled coil</keyword>
<feature type="region of interest" description="Disordered" evidence="2">
    <location>
        <begin position="541"/>
        <end position="562"/>
    </location>
</feature>
<dbReference type="GeneID" id="171739"/>
<feature type="region of interest" description="Disordered" evidence="2">
    <location>
        <begin position="482"/>
        <end position="524"/>
    </location>
</feature>
<evidence type="ECO:0000313" key="3">
    <source>
        <dbReference type="EMBL" id="AAX35668.1"/>
    </source>
</evidence>
<protein>
    <submittedName>
        <fullName evidence="3">LIN-65L</fullName>
    </submittedName>
</protein>
<keyword evidence="5" id="KW-1185">Reference proteome</keyword>
<dbReference type="DIP" id="DIP-24682N"/>
<evidence type="ECO:0000256" key="1">
    <source>
        <dbReference type="SAM" id="Coils"/>
    </source>
</evidence>
<evidence type="ECO:0000313" key="4">
    <source>
        <dbReference type="EMBL" id="CCD67964.1"/>
    </source>
</evidence>
<keyword evidence="7" id="KW-1267">Proteomics identification</keyword>
<feature type="compositionally biased region" description="Low complexity" evidence="2">
    <location>
        <begin position="127"/>
        <end position="144"/>
    </location>
</feature>
<dbReference type="Proteomes" id="UP000001940">
    <property type="component" value="Chromosome I"/>
</dbReference>
<dbReference type="RefSeq" id="NP_740785.2">
    <property type="nucleotide sequence ID" value="NM_170802.6"/>
</dbReference>
<dbReference type="IntAct" id="Q95XN0">
    <property type="interactions" value="1"/>
</dbReference>
<dbReference type="CTD" id="171739"/>
<name>Q95XN0_CAEEL</name>
<feature type="region of interest" description="Disordered" evidence="2">
    <location>
        <begin position="40"/>
        <end position="229"/>
    </location>
</feature>
<accession>Q95XN0</accession>
<dbReference type="AGR" id="WB:WBGene00022149"/>
<dbReference type="OrthoDB" id="5876830at2759"/>
<dbReference type="PaxDb" id="6239-Y71G12B.9a"/>
<dbReference type="HOGENOM" id="CLU_022962_0_0_1"/>
<dbReference type="eggNOG" id="ENOG502QR8W">
    <property type="taxonomic scope" value="Eukaryota"/>
</dbReference>
<evidence type="ECO:0000256" key="2">
    <source>
        <dbReference type="SAM" id="MobiDB-lite"/>
    </source>
</evidence>
<dbReference type="GO" id="GO:0034514">
    <property type="term" value="P:mitochondrial unfolded protein response"/>
    <property type="evidence" value="ECO:0000314"/>
    <property type="project" value="WormBase"/>
</dbReference>
<dbReference type="WormBase" id="Y71G12B.9a">
    <property type="protein sequence ID" value="CE39067"/>
    <property type="gene ID" value="WBGene00022149"/>
    <property type="gene designation" value="lin-65"/>
</dbReference>
<dbReference type="AlphaFoldDB" id="Q95XN0"/>
<reference evidence="4" key="2">
    <citation type="submission" date="2003-03" db="EMBL/GenBank/DDBJ databases">
        <authorList>
            <person name="Sulson J.E."/>
            <person name="Waterston R."/>
        </authorList>
    </citation>
    <scope>NUCLEOTIDE SEQUENCE</scope>
    <source>
        <strain evidence="4">Bristol N2</strain>
    </source>
</reference>
<evidence type="ECO:0007829" key="7">
    <source>
        <dbReference type="PeptideAtlas" id="Q95XN0"/>
    </source>
</evidence>
<dbReference type="EMBL" id="BX284601">
    <property type="protein sequence ID" value="CCD67964.1"/>
    <property type="molecule type" value="Genomic_DNA"/>
</dbReference>
<feature type="coiled-coil region" evidence="1">
    <location>
        <begin position="343"/>
        <end position="398"/>
    </location>
</feature>
<dbReference type="UCSC" id="Y71G12B.9b">
    <property type="organism name" value="c. elegans"/>
</dbReference>
<dbReference type="GO" id="GO:0006338">
    <property type="term" value="P:chromatin remodeling"/>
    <property type="evidence" value="ECO:0000315"/>
    <property type="project" value="WormBase"/>
</dbReference>
<dbReference type="GO" id="GO:0005829">
    <property type="term" value="C:cytosol"/>
    <property type="evidence" value="ECO:0000314"/>
    <property type="project" value="WormBase"/>
</dbReference>
<feature type="compositionally biased region" description="Polar residues" evidence="2">
    <location>
        <begin position="482"/>
        <end position="492"/>
    </location>
</feature>